<name>A0ABQ1QPE9_9RHOB</name>
<dbReference type="Proteomes" id="UP000617355">
    <property type="component" value="Unassembled WGS sequence"/>
</dbReference>
<comment type="caution">
    <text evidence="2">Lacks conserved residue(s) required for the propagation of feature annotation.</text>
</comment>
<dbReference type="CDD" id="cd00487">
    <property type="entry name" value="Pep_deformylase"/>
    <property type="match status" value="1"/>
</dbReference>
<dbReference type="SUPFAM" id="SSF56420">
    <property type="entry name" value="Peptide deformylase"/>
    <property type="match status" value="1"/>
</dbReference>
<sequence length="173" mass="19244">MPPGLIPPAAHRPLLTWPDKRLRTPAAPVDEITDETRAILTEMIAAMEAMPGVGLAAVQLGIMQRLAVVDASEDRGQAVRMANPEVLHASVQLREHDEASPNLPGVWATISRPRAVTVRFLNAQGEWEERDFVGLWATSVQHQIDHLNGKMYFDHLSRLKRGRLIAKARKLAR</sequence>
<dbReference type="Pfam" id="PF01327">
    <property type="entry name" value="Pep_deformylase"/>
    <property type="match status" value="1"/>
</dbReference>
<dbReference type="PRINTS" id="PR01576">
    <property type="entry name" value="PDEFORMYLASE"/>
</dbReference>
<comment type="caution">
    <text evidence="3">The sequence shown here is derived from an EMBL/GenBank/DDBJ whole genome shotgun (WGS) entry which is preliminary data.</text>
</comment>
<dbReference type="InterPro" id="IPR023635">
    <property type="entry name" value="Peptide_deformylase"/>
</dbReference>
<proteinExistence type="inferred from homology"/>
<organism evidence="3 4">
    <name type="scientific">Sinisalibacter lacisalsi</name>
    <dbReference type="NCBI Taxonomy" id="1526570"/>
    <lineage>
        <taxon>Bacteria</taxon>
        <taxon>Pseudomonadati</taxon>
        <taxon>Pseudomonadota</taxon>
        <taxon>Alphaproteobacteria</taxon>
        <taxon>Rhodobacterales</taxon>
        <taxon>Roseobacteraceae</taxon>
        <taxon>Sinisalibacter</taxon>
    </lineage>
</organism>
<comment type="similarity">
    <text evidence="1 2">Belongs to the polypeptide deformylase family.</text>
</comment>
<reference evidence="4" key="1">
    <citation type="journal article" date="2019" name="Int. J. Syst. Evol. Microbiol.">
        <title>The Global Catalogue of Microorganisms (GCM) 10K type strain sequencing project: providing services to taxonomists for standard genome sequencing and annotation.</title>
        <authorList>
            <consortium name="The Broad Institute Genomics Platform"/>
            <consortium name="The Broad Institute Genome Sequencing Center for Infectious Disease"/>
            <person name="Wu L."/>
            <person name="Ma J."/>
        </authorList>
    </citation>
    <scope>NUCLEOTIDE SEQUENCE [LARGE SCALE GENOMIC DNA]</scope>
    <source>
        <strain evidence="4">CGMCC 1.12922</strain>
    </source>
</reference>
<dbReference type="HAMAP" id="MF_00163">
    <property type="entry name" value="Pep_deformylase"/>
    <property type="match status" value="1"/>
</dbReference>
<evidence type="ECO:0000256" key="2">
    <source>
        <dbReference type="HAMAP-Rule" id="MF_00163"/>
    </source>
</evidence>
<keyword evidence="4" id="KW-1185">Reference proteome</keyword>
<dbReference type="EMBL" id="BMGI01000003">
    <property type="protein sequence ID" value="GGD36807.1"/>
    <property type="molecule type" value="Genomic_DNA"/>
</dbReference>
<dbReference type="Gene3D" id="3.90.45.10">
    <property type="entry name" value="Peptide deformylase"/>
    <property type="match status" value="1"/>
</dbReference>
<accession>A0ABQ1QPE9</accession>
<evidence type="ECO:0000313" key="3">
    <source>
        <dbReference type="EMBL" id="GGD36807.1"/>
    </source>
</evidence>
<evidence type="ECO:0000313" key="4">
    <source>
        <dbReference type="Proteomes" id="UP000617355"/>
    </source>
</evidence>
<dbReference type="PANTHER" id="PTHR10458:SF22">
    <property type="entry name" value="PEPTIDE DEFORMYLASE"/>
    <property type="match status" value="1"/>
</dbReference>
<dbReference type="PIRSF" id="PIRSF004749">
    <property type="entry name" value="Pep_def"/>
    <property type="match status" value="1"/>
</dbReference>
<dbReference type="PANTHER" id="PTHR10458">
    <property type="entry name" value="PEPTIDE DEFORMYLASE"/>
    <property type="match status" value="1"/>
</dbReference>
<protein>
    <recommendedName>
        <fullName evidence="2">Peptide deformylase-like</fullName>
    </recommendedName>
    <alternativeName>
        <fullName evidence="2">Polypeptide deformylase-like</fullName>
    </alternativeName>
</protein>
<evidence type="ECO:0000256" key="1">
    <source>
        <dbReference type="ARBA" id="ARBA00010759"/>
    </source>
</evidence>
<dbReference type="InterPro" id="IPR036821">
    <property type="entry name" value="Peptide_deformylase_sf"/>
</dbReference>
<dbReference type="NCBIfam" id="TIGR00079">
    <property type="entry name" value="pept_deformyl"/>
    <property type="match status" value="1"/>
</dbReference>
<dbReference type="RefSeq" id="WP_188527586.1">
    <property type="nucleotide sequence ID" value="NZ_BMGI01000003.1"/>
</dbReference>
<gene>
    <name evidence="3" type="primary">def</name>
    <name evidence="3" type="ORF">GCM10011358_20780</name>
</gene>